<protein>
    <recommendedName>
        <fullName evidence="4">Chromo domain-containing protein</fullName>
    </recommendedName>
</protein>
<evidence type="ECO:0000256" key="1">
    <source>
        <dbReference type="ARBA" id="ARBA00004123"/>
    </source>
</evidence>
<evidence type="ECO:0000313" key="5">
    <source>
        <dbReference type="EMBL" id="CAD8496709.1"/>
    </source>
</evidence>
<feature type="region of interest" description="Disordered" evidence="3">
    <location>
        <begin position="1"/>
        <end position="22"/>
    </location>
</feature>
<evidence type="ECO:0000256" key="2">
    <source>
        <dbReference type="ARBA" id="ARBA00023242"/>
    </source>
</evidence>
<dbReference type="CDD" id="cd00024">
    <property type="entry name" value="CD_CSD"/>
    <property type="match status" value="1"/>
</dbReference>
<dbReference type="PROSITE" id="PS00598">
    <property type="entry name" value="CHROMO_1"/>
    <property type="match status" value="1"/>
</dbReference>
<name>A0A7S0EWJ1_9EUKA</name>
<keyword evidence="2" id="KW-0539">Nucleus</keyword>
<dbReference type="PROSITE" id="PS50013">
    <property type="entry name" value="CHROMO_2"/>
    <property type="match status" value="1"/>
</dbReference>
<dbReference type="SUPFAM" id="SSF54160">
    <property type="entry name" value="Chromo domain-like"/>
    <property type="match status" value="1"/>
</dbReference>
<proteinExistence type="predicted"/>
<evidence type="ECO:0000259" key="4">
    <source>
        <dbReference type="PROSITE" id="PS50013"/>
    </source>
</evidence>
<dbReference type="EMBL" id="HBEP01024821">
    <property type="protein sequence ID" value="CAD8496709.1"/>
    <property type="molecule type" value="Transcribed_RNA"/>
</dbReference>
<dbReference type="Pfam" id="PF00385">
    <property type="entry name" value="Chromo"/>
    <property type="match status" value="1"/>
</dbReference>
<dbReference type="InterPro" id="IPR016197">
    <property type="entry name" value="Chromo-like_dom_sf"/>
</dbReference>
<comment type="subcellular location">
    <subcellularLocation>
        <location evidence="1">Nucleus</location>
    </subcellularLocation>
</comment>
<dbReference type="PANTHER" id="PTHR47240:SF2">
    <property type="entry name" value="CHROMO DOMAIN-CONTAINING PROTEIN LHP1"/>
    <property type="match status" value="1"/>
</dbReference>
<accession>A0A7S0EWJ1</accession>
<dbReference type="GO" id="GO:0005634">
    <property type="term" value="C:nucleus"/>
    <property type="evidence" value="ECO:0007669"/>
    <property type="project" value="UniProtKB-SubCell"/>
</dbReference>
<dbReference type="InterPro" id="IPR000953">
    <property type="entry name" value="Chromo/chromo_shadow_dom"/>
</dbReference>
<dbReference type="InterPro" id="IPR044251">
    <property type="entry name" value="LHP1-like"/>
</dbReference>
<organism evidence="5">
    <name type="scientific">Phaeocystis antarctica</name>
    <dbReference type="NCBI Taxonomy" id="33657"/>
    <lineage>
        <taxon>Eukaryota</taxon>
        <taxon>Haptista</taxon>
        <taxon>Haptophyta</taxon>
        <taxon>Prymnesiophyceae</taxon>
        <taxon>Phaeocystales</taxon>
        <taxon>Phaeocystaceae</taxon>
        <taxon>Phaeocystis</taxon>
    </lineage>
</organism>
<reference evidence="5" key="1">
    <citation type="submission" date="2021-01" db="EMBL/GenBank/DDBJ databases">
        <authorList>
            <person name="Corre E."/>
            <person name="Pelletier E."/>
            <person name="Niang G."/>
            <person name="Scheremetjew M."/>
            <person name="Finn R."/>
            <person name="Kale V."/>
            <person name="Holt S."/>
            <person name="Cochrane G."/>
            <person name="Meng A."/>
            <person name="Brown T."/>
            <person name="Cohen L."/>
        </authorList>
    </citation>
    <scope>NUCLEOTIDE SEQUENCE</scope>
    <source>
        <strain evidence="5">CCMP1374</strain>
    </source>
</reference>
<dbReference type="Gene3D" id="2.40.50.40">
    <property type="match status" value="1"/>
</dbReference>
<dbReference type="SMART" id="SM00298">
    <property type="entry name" value="CHROMO"/>
    <property type="match status" value="1"/>
</dbReference>
<gene>
    <name evidence="5" type="ORF">PANT1444_LOCUS14072</name>
</gene>
<sequence>MLHRSSHPSLEPLPSYHPSLEPELFDVDPPIRGKRVREGVVEYRVKWRGYSDECNTWEPRENLTACVGLIDDYDFAQGEAWMFAPSQHASI</sequence>
<dbReference type="InterPro" id="IPR023779">
    <property type="entry name" value="Chromodomain_CS"/>
</dbReference>
<dbReference type="PANTHER" id="PTHR47240">
    <property type="entry name" value="CHROMO DOMAIN-CONTAINING PROTEIN LHP1"/>
    <property type="match status" value="1"/>
</dbReference>
<feature type="domain" description="Chromo" evidence="4">
    <location>
        <begin position="25"/>
        <end position="73"/>
    </location>
</feature>
<dbReference type="InterPro" id="IPR023780">
    <property type="entry name" value="Chromo_domain"/>
</dbReference>
<dbReference type="AlphaFoldDB" id="A0A7S0EWJ1"/>
<evidence type="ECO:0000256" key="3">
    <source>
        <dbReference type="SAM" id="MobiDB-lite"/>
    </source>
</evidence>
<dbReference type="GO" id="GO:0031507">
    <property type="term" value="P:heterochromatin formation"/>
    <property type="evidence" value="ECO:0007669"/>
    <property type="project" value="InterPro"/>
</dbReference>